<dbReference type="STRING" id="1573173.A0A161Y234"/>
<evidence type="ECO:0000313" key="3">
    <source>
        <dbReference type="Proteomes" id="UP000076584"/>
    </source>
</evidence>
<proteinExistence type="predicted"/>
<reference evidence="2 3" key="1">
    <citation type="submission" date="2015-06" db="EMBL/GenBank/DDBJ databases">
        <title>Survival trade-offs in plant roots during colonization by closely related pathogenic and mutualistic fungi.</title>
        <authorList>
            <person name="Hacquard S."/>
            <person name="Kracher B."/>
            <person name="Hiruma K."/>
            <person name="Weinman A."/>
            <person name="Muench P."/>
            <person name="Garrido Oter R."/>
            <person name="Ver Loren van Themaat E."/>
            <person name="Dallerey J.-F."/>
            <person name="Damm U."/>
            <person name="Henrissat B."/>
            <person name="Lespinet O."/>
            <person name="Thon M."/>
            <person name="Kemen E."/>
            <person name="McHardy A.C."/>
            <person name="Schulze-Lefert P."/>
            <person name="O'Connell R.J."/>
        </authorList>
    </citation>
    <scope>NUCLEOTIDE SEQUENCE [LARGE SCALE GENOMIC DNA]</scope>
    <source>
        <strain evidence="2 3">MAFF 238704</strain>
    </source>
</reference>
<feature type="region of interest" description="Disordered" evidence="1">
    <location>
        <begin position="142"/>
        <end position="194"/>
    </location>
</feature>
<accession>A0A161Y234</accession>
<dbReference type="Proteomes" id="UP000076584">
    <property type="component" value="Unassembled WGS sequence"/>
</dbReference>
<dbReference type="AlphaFoldDB" id="A0A161Y234"/>
<sequence length="275" mass="30989">LAKSSAQSLLFTMAEFGDTVDSLLETYSKCLSLLKGLKGTSNSKQPRQLRKSIRSDRSKVRSVYSSRLSVAGSDLEKGDAVARSSLRKVIRRLTSAMTRLLRLMTRGQKPVIDYHSLKTLSNSSRIDAVKAINDLSRRLSAPTLKSTSSKSVKKSKRQKRTNIPGKVLKSKDKEPSGRKLLREREKYEEPQKAPPYAVEIPVHLQEMDESKRMSIATISSGSTKLGEITPNRLRRLPLEDLGASGEFTMRPTYPLRPYHQPEAKQKRFWKIFGRG</sequence>
<feature type="non-terminal residue" evidence="2">
    <location>
        <position position="1"/>
    </location>
</feature>
<name>A0A161Y234_COLIC</name>
<gene>
    <name evidence="2" type="ORF">CI238_02501</name>
</gene>
<feature type="compositionally biased region" description="Basic residues" evidence="1">
    <location>
        <begin position="151"/>
        <end position="160"/>
    </location>
</feature>
<comment type="caution">
    <text evidence="2">The sequence shown here is derived from an EMBL/GenBank/DDBJ whole genome shotgun (WGS) entry which is preliminary data.</text>
</comment>
<evidence type="ECO:0000313" key="2">
    <source>
        <dbReference type="EMBL" id="KZL83462.1"/>
    </source>
</evidence>
<protein>
    <submittedName>
        <fullName evidence="2">Uncharacterized protein</fullName>
    </submittedName>
</protein>
<evidence type="ECO:0000256" key="1">
    <source>
        <dbReference type="SAM" id="MobiDB-lite"/>
    </source>
</evidence>
<keyword evidence="3" id="KW-1185">Reference proteome</keyword>
<feature type="compositionally biased region" description="Basic and acidic residues" evidence="1">
    <location>
        <begin position="169"/>
        <end position="191"/>
    </location>
</feature>
<organism evidence="2 3">
    <name type="scientific">Colletotrichum incanum</name>
    <name type="common">Soybean anthracnose fungus</name>
    <dbReference type="NCBI Taxonomy" id="1573173"/>
    <lineage>
        <taxon>Eukaryota</taxon>
        <taxon>Fungi</taxon>
        <taxon>Dikarya</taxon>
        <taxon>Ascomycota</taxon>
        <taxon>Pezizomycotina</taxon>
        <taxon>Sordariomycetes</taxon>
        <taxon>Hypocreomycetidae</taxon>
        <taxon>Glomerellales</taxon>
        <taxon>Glomerellaceae</taxon>
        <taxon>Colletotrichum</taxon>
        <taxon>Colletotrichum spaethianum species complex</taxon>
    </lineage>
</organism>
<dbReference type="EMBL" id="LFIW01001106">
    <property type="protein sequence ID" value="KZL83462.1"/>
    <property type="molecule type" value="Genomic_DNA"/>
</dbReference>